<dbReference type="AlphaFoldDB" id="A0A2K8U379"/>
<dbReference type="OrthoDB" id="5298361at2"/>
<gene>
    <name evidence="2" type="ORF">THSYN_03065</name>
</gene>
<sequence length="90" mass="10034">MIATAKLETTGHQQTLRLPPGFELAGEEVWVRKDEATGEITLSSKAPGPDEDRLALLFALLDESPLPHDFLAERENPVESPRNPLENWTE</sequence>
<reference evidence="2 3" key="1">
    <citation type="submission" date="2017-03" db="EMBL/GenBank/DDBJ databases">
        <title>Complete genome sequence of Candidatus 'Thiodictyon syntrophicum' sp. nov. strain Cad16T, a photolithoautotroph purple sulfur bacterium isolated from an alpine meromictic lake.</title>
        <authorList>
            <person name="Luedin S.M."/>
            <person name="Pothier J.F."/>
            <person name="Danza F."/>
            <person name="Storelli N."/>
            <person name="Wittwer M."/>
            <person name="Tonolla M."/>
        </authorList>
    </citation>
    <scope>NUCLEOTIDE SEQUENCE [LARGE SCALE GENOMIC DNA]</scope>
    <source>
        <strain evidence="2 3">Cad16T</strain>
    </source>
</reference>
<dbReference type="KEGG" id="tsy:THSYN_03065"/>
<protein>
    <submittedName>
        <fullName evidence="2">AbrB family transcriptional regulator</fullName>
    </submittedName>
</protein>
<feature type="region of interest" description="Disordered" evidence="1">
    <location>
        <begin position="71"/>
        <end position="90"/>
    </location>
</feature>
<evidence type="ECO:0000313" key="3">
    <source>
        <dbReference type="Proteomes" id="UP000232638"/>
    </source>
</evidence>
<evidence type="ECO:0000256" key="1">
    <source>
        <dbReference type="SAM" id="MobiDB-lite"/>
    </source>
</evidence>
<organism evidence="2 3">
    <name type="scientific">Candidatus Thiodictyon syntrophicum</name>
    <dbReference type="NCBI Taxonomy" id="1166950"/>
    <lineage>
        <taxon>Bacteria</taxon>
        <taxon>Pseudomonadati</taxon>
        <taxon>Pseudomonadota</taxon>
        <taxon>Gammaproteobacteria</taxon>
        <taxon>Chromatiales</taxon>
        <taxon>Chromatiaceae</taxon>
        <taxon>Thiodictyon</taxon>
    </lineage>
</organism>
<dbReference type="EMBL" id="CP020370">
    <property type="protein sequence ID" value="AUB80042.1"/>
    <property type="molecule type" value="Genomic_DNA"/>
</dbReference>
<evidence type="ECO:0000313" key="2">
    <source>
        <dbReference type="EMBL" id="AUB80042.1"/>
    </source>
</evidence>
<accession>A0A2K8U379</accession>
<dbReference type="Proteomes" id="UP000232638">
    <property type="component" value="Chromosome"/>
</dbReference>
<name>A0A2K8U379_9GAMM</name>
<keyword evidence="3" id="KW-1185">Reference proteome</keyword>
<dbReference type="RefSeq" id="WP_100917852.1">
    <property type="nucleotide sequence ID" value="NZ_CP020370.1"/>
</dbReference>
<proteinExistence type="predicted"/>